<accession>A0A812MWL9</accession>
<comment type="caution">
    <text evidence="1">The sequence shown here is derived from an EMBL/GenBank/DDBJ whole genome shotgun (WGS) entry which is preliminary data.</text>
</comment>
<keyword evidence="2" id="KW-1185">Reference proteome</keyword>
<evidence type="ECO:0000313" key="2">
    <source>
        <dbReference type="Proteomes" id="UP000604046"/>
    </source>
</evidence>
<name>A0A812MWL9_9DINO</name>
<dbReference type="Proteomes" id="UP000604046">
    <property type="component" value="Unassembled WGS sequence"/>
</dbReference>
<gene>
    <name evidence="1" type="ORF">SNAT2548_LOCUS15008</name>
</gene>
<evidence type="ECO:0000313" key="1">
    <source>
        <dbReference type="EMBL" id="CAE7283241.1"/>
    </source>
</evidence>
<dbReference type="EMBL" id="CAJNDS010001835">
    <property type="protein sequence ID" value="CAE7283241.1"/>
    <property type="molecule type" value="Genomic_DNA"/>
</dbReference>
<protein>
    <submittedName>
        <fullName evidence="1">Uncharacterized protein</fullName>
    </submittedName>
</protein>
<proteinExistence type="predicted"/>
<sequence>MSHPQTLNLYTVMAQVQLRAPTSDCILPISSKRRKTTMASGKDPEVASGVLKDMEGVRATRSRLEANYLLTTPHVHGLLSALGAEDHPSSNGFIAGSGRHAQVDGT</sequence>
<reference evidence="1" key="1">
    <citation type="submission" date="2021-02" db="EMBL/GenBank/DDBJ databases">
        <authorList>
            <person name="Dougan E. K."/>
            <person name="Rhodes N."/>
            <person name="Thang M."/>
            <person name="Chan C."/>
        </authorList>
    </citation>
    <scope>NUCLEOTIDE SEQUENCE</scope>
</reference>
<dbReference type="AlphaFoldDB" id="A0A812MWL9"/>
<organism evidence="1 2">
    <name type="scientific">Symbiodinium natans</name>
    <dbReference type="NCBI Taxonomy" id="878477"/>
    <lineage>
        <taxon>Eukaryota</taxon>
        <taxon>Sar</taxon>
        <taxon>Alveolata</taxon>
        <taxon>Dinophyceae</taxon>
        <taxon>Suessiales</taxon>
        <taxon>Symbiodiniaceae</taxon>
        <taxon>Symbiodinium</taxon>
    </lineage>
</organism>